<evidence type="ECO:0000256" key="2">
    <source>
        <dbReference type="ARBA" id="ARBA00022598"/>
    </source>
</evidence>
<evidence type="ECO:0000256" key="4">
    <source>
        <dbReference type="ARBA" id="ARBA00023098"/>
    </source>
</evidence>
<evidence type="ECO:0000259" key="5">
    <source>
        <dbReference type="Pfam" id="PF00501"/>
    </source>
</evidence>
<dbReference type="GO" id="GO:0016874">
    <property type="term" value="F:ligase activity"/>
    <property type="evidence" value="ECO:0007669"/>
    <property type="project" value="UniProtKB-KW"/>
</dbReference>
<dbReference type="InterPro" id="IPR000873">
    <property type="entry name" value="AMP-dep_synth/lig_dom"/>
</dbReference>
<organism evidence="6 7">
    <name type="scientific">Streptomyces capitiformicae</name>
    <dbReference type="NCBI Taxonomy" id="2014920"/>
    <lineage>
        <taxon>Bacteria</taxon>
        <taxon>Bacillati</taxon>
        <taxon>Actinomycetota</taxon>
        <taxon>Actinomycetes</taxon>
        <taxon>Kitasatosporales</taxon>
        <taxon>Streptomycetaceae</taxon>
        <taxon>Streptomyces</taxon>
    </lineage>
</organism>
<dbReference type="GO" id="GO:0070566">
    <property type="term" value="F:adenylyltransferase activity"/>
    <property type="evidence" value="ECO:0007669"/>
    <property type="project" value="TreeGrafter"/>
</dbReference>
<sequence length="579" mass="62410">MSSYRNFTELMLARAAQAPGGDALLLLPDSMERGRPKSVSYRSLDASVRRLAGWLQSQDAAGERVLLLHRSRHQFAVSFLACLYAGAIAVPVPPGGGRAHHEERVAGIVKDTTPCLTLTDAALAPEVSRLLARCGYGNTPCLPADAVPTAPPWSLPELSSDTVAYLQYTSGSTGHPHGVMVTHENLLANQQAIHDALGTQAGARMGGWLPLHHDMGLVGQLLHPLWLGGTSVMLPAETFIRHPVRWLEAIGRHGITVSGAPDFAYDLCLRRVTDEQLDGLDLSGWHTAVSGGEPVRAETLRDFAERFAPAGFRAGAFSPCYGLAEATLLVSGSRGTQPCHERTVDAEALERHLWHEPTPGRPTRRLPSCGPAAGCEIRIVDPETGAVVPDGRIGEIWVRGGGVAAGYWRDLGKTARFFGASTADGERGFLRTGDLGTLDDGHLYVTGRLKDMIVVAGRNLYPQDVERTIQQVNALFGPGTAFAVPGERERVVVVQELRTRSGYDLDLAALATQVERCLTDEFDVRVGGVLLVRPGTVRRTTSGKVERSAMRELFLRGRIRPLHQRLDTDLSTGPAALTG</sequence>
<dbReference type="PANTHER" id="PTHR22754:SF32">
    <property type="entry name" value="DISCO-INTERACTING PROTEIN 2"/>
    <property type="match status" value="1"/>
</dbReference>
<dbReference type="GO" id="GO:0005886">
    <property type="term" value="C:plasma membrane"/>
    <property type="evidence" value="ECO:0007669"/>
    <property type="project" value="TreeGrafter"/>
</dbReference>
<accession>A0A919DLT9</accession>
<dbReference type="CDD" id="cd05931">
    <property type="entry name" value="FAAL"/>
    <property type="match status" value="1"/>
</dbReference>
<evidence type="ECO:0000256" key="3">
    <source>
        <dbReference type="ARBA" id="ARBA00022832"/>
    </source>
</evidence>
<evidence type="ECO:0000256" key="1">
    <source>
        <dbReference type="ARBA" id="ARBA00006432"/>
    </source>
</evidence>
<dbReference type="InterPro" id="IPR040097">
    <property type="entry name" value="FAAL/FAAC"/>
</dbReference>
<comment type="similarity">
    <text evidence="1">Belongs to the ATP-dependent AMP-binding enzyme family.</text>
</comment>
<reference evidence="6" key="2">
    <citation type="submission" date="2020-09" db="EMBL/GenBank/DDBJ databases">
        <authorList>
            <person name="Sun Q."/>
            <person name="Zhou Y."/>
        </authorList>
    </citation>
    <scope>NUCLEOTIDE SEQUENCE</scope>
    <source>
        <strain evidence="6">CGMCC 4.7403</strain>
    </source>
</reference>
<dbReference type="InterPro" id="IPR042099">
    <property type="entry name" value="ANL_N_sf"/>
</dbReference>
<dbReference type="PANTHER" id="PTHR22754">
    <property type="entry name" value="DISCO-INTERACTING PROTEIN 2 DIP2 -RELATED"/>
    <property type="match status" value="1"/>
</dbReference>
<dbReference type="InterPro" id="IPR045851">
    <property type="entry name" value="AMP-bd_C_sf"/>
</dbReference>
<keyword evidence="4" id="KW-0443">Lipid metabolism</keyword>
<reference evidence="6" key="1">
    <citation type="journal article" date="2014" name="Int. J. Syst. Evol. Microbiol.">
        <title>Complete genome sequence of Corynebacterium casei LMG S-19264T (=DSM 44701T), isolated from a smear-ripened cheese.</title>
        <authorList>
            <consortium name="US DOE Joint Genome Institute (JGI-PGF)"/>
            <person name="Walter F."/>
            <person name="Albersmeier A."/>
            <person name="Kalinowski J."/>
            <person name="Ruckert C."/>
        </authorList>
    </citation>
    <scope>NUCLEOTIDE SEQUENCE</scope>
    <source>
        <strain evidence="6">CGMCC 4.7403</strain>
    </source>
</reference>
<dbReference type="SUPFAM" id="SSF56801">
    <property type="entry name" value="Acetyl-CoA synthetase-like"/>
    <property type="match status" value="1"/>
</dbReference>
<dbReference type="Gene3D" id="3.40.50.12780">
    <property type="entry name" value="N-terminal domain of ligase-like"/>
    <property type="match status" value="1"/>
</dbReference>
<dbReference type="EMBL" id="BNAT01000042">
    <property type="protein sequence ID" value="GHE55509.1"/>
    <property type="molecule type" value="Genomic_DNA"/>
</dbReference>
<feature type="domain" description="AMP-dependent synthetase/ligase" evidence="5">
    <location>
        <begin position="26"/>
        <end position="408"/>
    </location>
</feature>
<dbReference type="GO" id="GO:0071766">
    <property type="term" value="P:Actinobacterium-type cell wall biogenesis"/>
    <property type="evidence" value="ECO:0007669"/>
    <property type="project" value="UniProtKB-ARBA"/>
</dbReference>
<dbReference type="Gene3D" id="3.30.300.30">
    <property type="match status" value="1"/>
</dbReference>
<protein>
    <submittedName>
        <fullName evidence="6">Polyketide synthase</fullName>
    </submittedName>
</protein>
<keyword evidence="2" id="KW-0436">Ligase</keyword>
<keyword evidence="7" id="KW-1185">Reference proteome</keyword>
<comment type="caution">
    <text evidence="6">The sequence shown here is derived from an EMBL/GenBank/DDBJ whole genome shotgun (WGS) entry which is preliminary data.</text>
</comment>
<proteinExistence type="inferred from homology"/>
<evidence type="ECO:0000313" key="7">
    <source>
        <dbReference type="Proteomes" id="UP000603227"/>
    </source>
</evidence>
<evidence type="ECO:0000313" key="6">
    <source>
        <dbReference type="EMBL" id="GHE55509.1"/>
    </source>
</evidence>
<name>A0A919DLT9_9ACTN</name>
<dbReference type="Proteomes" id="UP000603227">
    <property type="component" value="Unassembled WGS sequence"/>
</dbReference>
<keyword evidence="3" id="KW-0276">Fatty acid metabolism</keyword>
<dbReference type="Pfam" id="PF00501">
    <property type="entry name" value="AMP-binding"/>
    <property type="match status" value="1"/>
</dbReference>
<dbReference type="GO" id="GO:0006633">
    <property type="term" value="P:fatty acid biosynthetic process"/>
    <property type="evidence" value="ECO:0007669"/>
    <property type="project" value="TreeGrafter"/>
</dbReference>
<dbReference type="RefSeq" id="WP_229914322.1">
    <property type="nucleotide sequence ID" value="NZ_BNAT01000042.1"/>
</dbReference>
<gene>
    <name evidence="6" type="ORF">GCM10017771_78050</name>
</gene>
<dbReference type="AlphaFoldDB" id="A0A919DLT9"/>
<dbReference type="FunFam" id="3.40.50.12780:FF:000013">
    <property type="entry name" value="Long-chain-fatty-acid--AMP ligase FadD32"/>
    <property type="match status" value="1"/>
</dbReference>